<dbReference type="GO" id="GO:0005198">
    <property type="term" value="F:structural molecule activity"/>
    <property type="evidence" value="ECO:0007669"/>
    <property type="project" value="InterPro"/>
</dbReference>
<organism evidence="1 2">
    <name type="scientific">Acaulospora morrowiae</name>
    <dbReference type="NCBI Taxonomy" id="94023"/>
    <lineage>
        <taxon>Eukaryota</taxon>
        <taxon>Fungi</taxon>
        <taxon>Fungi incertae sedis</taxon>
        <taxon>Mucoromycota</taxon>
        <taxon>Glomeromycotina</taxon>
        <taxon>Glomeromycetes</taxon>
        <taxon>Diversisporales</taxon>
        <taxon>Acaulosporaceae</taxon>
        <taxon>Acaulospora</taxon>
    </lineage>
</organism>
<dbReference type="GO" id="GO:0030479">
    <property type="term" value="C:actin cortical patch"/>
    <property type="evidence" value="ECO:0007669"/>
    <property type="project" value="TreeGrafter"/>
</dbReference>
<dbReference type="GO" id="GO:0006895">
    <property type="term" value="P:Golgi to endosome transport"/>
    <property type="evidence" value="ECO:0007669"/>
    <property type="project" value="TreeGrafter"/>
</dbReference>
<accession>A0A9N8VHJ9</accession>
<dbReference type="GO" id="GO:0030132">
    <property type="term" value="C:clathrin coat of coated pit"/>
    <property type="evidence" value="ECO:0007669"/>
    <property type="project" value="InterPro"/>
</dbReference>
<gene>
    <name evidence="1" type="ORF">AMORRO_LOCUS1121</name>
</gene>
<name>A0A9N8VHJ9_9GLOM</name>
<dbReference type="GO" id="GO:0006898">
    <property type="term" value="P:receptor-mediated endocytosis"/>
    <property type="evidence" value="ECO:0007669"/>
    <property type="project" value="TreeGrafter"/>
</dbReference>
<reference evidence="1" key="1">
    <citation type="submission" date="2021-06" db="EMBL/GenBank/DDBJ databases">
        <authorList>
            <person name="Kallberg Y."/>
            <person name="Tangrot J."/>
            <person name="Rosling A."/>
        </authorList>
    </citation>
    <scope>NUCLEOTIDE SEQUENCE</scope>
    <source>
        <strain evidence="1">CL551</strain>
    </source>
</reference>
<dbReference type="GO" id="GO:0030130">
    <property type="term" value="C:clathrin coat of trans-Golgi network vesicle"/>
    <property type="evidence" value="ECO:0007669"/>
    <property type="project" value="InterPro"/>
</dbReference>
<sequence length="357" mass="41307">MNEHKPIKLLEHGSLQDYDVDPSRIGFKWVTMGSERFICACERNRVLIIDRFESNNLIQRPFKVEAALMHPRSKIIALREGRNLQIYDLYLNCKMKTHTMHEDVVFWKWVNVKKLCVVTENSVYHWSKDGTTSPKKMFDRHIETKNCDEIINYLVDAEEKWMLVVGLKVMSGHIVGLMQLHKRDTDKDMILQGQAAAFASVIMERGIYPTKFFIYGVRNRETSKLHIKEMDHREENPVVPDKVVDIFYQRDNTNDFLISIQVNKKYDLIFLLTKGGYVQLFDLRTGMCIYVTNISFTTVFTSAPDVGGVVAINRAGQILSVVIDETYIVTHILDNLNDRGLAVRFAKKNDLPEIADI</sequence>
<protein>
    <submittedName>
        <fullName evidence="1">6922_t:CDS:1</fullName>
    </submittedName>
</protein>
<keyword evidence="2" id="KW-1185">Reference proteome</keyword>
<dbReference type="InterPro" id="IPR016025">
    <property type="entry name" value="Clathrin_H-chain_N"/>
</dbReference>
<dbReference type="Gene3D" id="2.130.10.110">
    <property type="entry name" value="Clathrin heavy-chain terminal domain"/>
    <property type="match status" value="1"/>
</dbReference>
<dbReference type="SUPFAM" id="SSF50989">
    <property type="entry name" value="Clathrin heavy-chain terminal domain"/>
    <property type="match status" value="1"/>
</dbReference>
<dbReference type="GO" id="GO:0005829">
    <property type="term" value="C:cytosol"/>
    <property type="evidence" value="ECO:0007669"/>
    <property type="project" value="GOC"/>
</dbReference>
<dbReference type="GO" id="GO:0032051">
    <property type="term" value="F:clathrin light chain binding"/>
    <property type="evidence" value="ECO:0007669"/>
    <property type="project" value="TreeGrafter"/>
</dbReference>
<dbReference type="PANTHER" id="PTHR10292:SF1">
    <property type="entry name" value="CLATHRIN HEAVY CHAIN"/>
    <property type="match status" value="1"/>
</dbReference>
<dbReference type="EMBL" id="CAJVPV010000407">
    <property type="protein sequence ID" value="CAG8455390.1"/>
    <property type="molecule type" value="Genomic_DNA"/>
</dbReference>
<dbReference type="GO" id="GO:0071439">
    <property type="term" value="C:clathrin complex"/>
    <property type="evidence" value="ECO:0007669"/>
    <property type="project" value="TreeGrafter"/>
</dbReference>
<comment type="caution">
    <text evidence="1">The sequence shown here is derived from an EMBL/GenBank/DDBJ whole genome shotgun (WGS) entry which is preliminary data.</text>
</comment>
<proteinExistence type="predicted"/>
<dbReference type="PANTHER" id="PTHR10292">
    <property type="entry name" value="CLATHRIN HEAVY CHAIN RELATED"/>
    <property type="match status" value="1"/>
</dbReference>
<dbReference type="OrthoDB" id="2113814at2759"/>
<dbReference type="Proteomes" id="UP000789342">
    <property type="component" value="Unassembled WGS sequence"/>
</dbReference>
<evidence type="ECO:0000313" key="1">
    <source>
        <dbReference type="EMBL" id="CAG8455390.1"/>
    </source>
</evidence>
<dbReference type="AlphaFoldDB" id="A0A9N8VHJ9"/>
<evidence type="ECO:0000313" key="2">
    <source>
        <dbReference type="Proteomes" id="UP000789342"/>
    </source>
</evidence>
<dbReference type="GO" id="GO:0006886">
    <property type="term" value="P:intracellular protein transport"/>
    <property type="evidence" value="ECO:0007669"/>
    <property type="project" value="InterPro"/>
</dbReference>